<evidence type="ECO:0000313" key="1">
    <source>
        <dbReference type="EMBL" id="KAK0135113.1"/>
    </source>
</evidence>
<evidence type="ECO:0000313" key="2">
    <source>
        <dbReference type="EMBL" id="KAK0135834.1"/>
    </source>
</evidence>
<protein>
    <submittedName>
        <fullName evidence="1">Uncharacterized protein</fullName>
    </submittedName>
</protein>
<dbReference type="EMBL" id="JAOPHQ010005406">
    <property type="protein sequence ID" value="KAK0135834.1"/>
    <property type="molecule type" value="Genomic_DNA"/>
</dbReference>
<keyword evidence="3" id="KW-1185">Reference proteome</keyword>
<sequence>MEVKGEACMEERPILLSPHAEGIGNLFPGEYHGKTEHESEGKRERDIDRQMGAALAVMQALYRTVVVKRELSHEAKLSI</sequence>
<accession>A0AA47M7K1</accession>
<reference evidence="1" key="1">
    <citation type="journal article" date="2023" name="Front. Mar. Sci.">
        <title>A new Merluccius polli reference genome to investigate the effects of global change in West African waters.</title>
        <authorList>
            <person name="Mateo J.L."/>
            <person name="Blanco-Fernandez C."/>
            <person name="Garcia-Vazquez E."/>
            <person name="Machado-Schiaffino G."/>
        </authorList>
    </citation>
    <scope>NUCLEOTIDE SEQUENCE</scope>
    <source>
        <strain evidence="1">C29</strain>
        <tissue evidence="1">Fin</tissue>
    </source>
</reference>
<dbReference type="EMBL" id="JAOPHQ010005471">
    <property type="protein sequence ID" value="KAK0135113.1"/>
    <property type="molecule type" value="Genomic_DNA"/>
</dbReference>
<evidence type="ECO:0000313" key="3">
    <source>
        <dbReference type="Proteomes" id="UP001174136"/>
    </source>
</evidence>
<comment type="caution">
    <text evidence="1">The sequence shown here is derived from an EMBL/GenBank/DDBJ whole genome shotgun (WGS) entry which is preliminary data.</text>
</comment>
<name>A0AA47M7K1_MERPO</name>
<organism evidence="1 3">
    <name type="scientific">Merluccius polli</name>
    <name type="common">Benguela hake</name>
    <name type="synonym">Merluccius cadenati</name>
    <dbReference type="NCBI Taxonomy" id="89951"/>
    <lineage>
        <taxon>Eukaryota</taxon>
        <taxon>Metazoa</taxon>
        <taxon>Chordata</taxon>
        <taxon>Craniata</taxon>
        <taxon>Vertebrata</taxon>
        <taxon>Euteleostomi</taxon>
        <taxon>Actinopterygii</taxon>
        <taxon>Neopterygii</taxon>
        <taxon>Teleostei</taxon>
        <taxon>Neoteleostei</taxon>
        <taxon>Acanthomorphata</taxon>
        <taxon>Zeiogadaria</taxon>
        <taxon>Gadariae</taxon>
        <taxon>Gadiformes</taxon>
        <taxon>Gadoidei</taxon>
        <taxon>Merlucciidae</taxon>
        <taxon>Merluccius</taxon>
    </lineage>
</organism>
<dbReference type="AlphaFoldDB" id="A0AA47M7K1"/>
<gene>
    <name evidence="2" type="ORF">N1851_028331</name>
    <name evidence="1" type="ORF">N1851_029066</name>
</gene>
<proteinExistence type="predicted"/>
<dbReference type="Proteomes" id="UP001174136">
    <property type="component" value="Unassembled WGS sequence"/>
</dbReference>